<organism evidence="1 2">
    <name type="scientific">Elysia crispata</name>
    <name type="common">lettuce slug</name>
    <dbReference type="NCBI Taxonomy" id="231223"/>
    <lineage>
        <taxon>Eukaryota</taxon>
        <taxon>Metazoa</taxon>
        <taxon>Spiralia</taxon>
        <taxon>Lophotrochozoa</taxon>
        <taxon>Mollusca</taxon>
        <taxon>Gastropoda</taxon>
        <taxon>Heterobranchia</taxon>
        <taxon>Euthyneura</taxon>
        <taxon>Panpulmonata</taxon>
        <taxon>Sacoglossa</taxon>
        <taxon>Placobranchoidea</taxon>
        <taxon>Plakobranchidae</taxon>
        <taxon>Elysia</taxon>
    </lineage>
</organism>
<comment type="caution">
    <text evidence="1">The sequence shown here is derived from an EMBL/GenBank/DDBJ whole genome shotgun (WGS) entry which is preliminary data.</text>
</comment>
<dbReference type="AlphaFoldDB" id="A0AAE1CUN4"/>
<reference evidence="1" key="1">
    <citation type="journal article" date="2023" name="G3 (Bethesda)">
        <title>A reference genome for the long-term kleptoplast-retaining sea slug Elysia crispata morphotype clarki.</title>
        <authorList>
            <person name="Eastman K.E."/>
            <person name="Pendleton A.L."/>
            <person name="Shaikh M.A."/>
            <person name="Suttiyut T."/>
            <person name="Ogas R."/>
            <person name="Tomko P."/>
            <person name="Gavelis G."/>
            <person name="Widhalm J.R."/>
            <person name="Wisecaver J.H."/>
        </authorList>
    </citation>
    <scope>NUCLEOTIDE SEQUENCE</scope>
    <source>
        <strain evidence="1">ECLA1</strain>
    </source>
</reference>
<accession>A0AAE1CUN4</accession>
<keyword evidence="2" id="KW-1185">Reference proteome</keyword>
<evidence type="ECO:0000313" key="2">
    <source>
        <dbReference type="Proteomes" id="UP001283361"/>
    </source>
</evidence>
<protein>
    <submittedName>
        <fullName evidence="1">Uncharacterized protein</fullName>
    </submittedName>
</protein>
<evidence type="ECO:0000313" key="1">
    <source>
        <dbReference type="EMBL" id="KAK3737212.1"/>
    </source>
</evidence>
<dbReference type="Proteomes" id="UP001283361">
    <property type="component" value="Unassembled WGS sequence"/>
</dbReference>
<proteinExistence type="predicted"/>
<gene>
    <name evidence="1" type="ORF">RRG08_016516</name>
</gene>
<dbReference type="EMBL" id="JAWDGP010006665">
    <property type="protein sequence ID" value="KAK3737212.1"/>
    <property type="molecule type" value="Genomic_DNA"/>
</dbReference>
<name>A0AAE1CUN4_9GAST</name>
<sequence length="119" mass="13226">MPCRILTSVDVLLWPAGIELIVNRLAYVSQDVAGKSCLSAPAALVADLGSGHTERQTINKVIILDVWAGTYINNGGVVEVGYRKTRSYKWDMENMYFSFSSLLHESGCVFIPRHVFLAY</sequence>